<dbReference type="InterPro" id="IPR000160">
    <property type="entry name" value="GGDEF_dom"/>
</dbReference>
<dbReference type="GO" id="GO:0016020">
    <property type="term" value="C:membrane"/>
    <property type="evidence" value="ECO:0007669"/>
    <property type="project" value="InterPro"/>
</dbReference>
<dbReference type="PANTHER" id="PTHR46663:SF3">
    <property type="entry name" value="SLL0267 PROTEIN"/>
    <property type="match status" value="1"/>
</dbReference>
<dbReference type="Gene3D" id="6.10.340.10">
    <property type="match status" value="1"/>
</dbReference>
<evidence type="ECO:0000313" key="3">
    <source>
        <dbReference type="EMBL" id="CBI08785.1"/>
    </source>
</evidence>
<accession>E6QNG4</accession>
<evidence type="ECO:0000259" key="2">
    <source>
        <dbReference type="PROSITE" id="PS50887"/>
    </source>
</evidence>
<dbReference type="NCBIfam" id="TIGR00254">
    <property type="entry name" value="GGDEF"/>
    <property type="match status" value="1"/>
</dbReference>
<dbReference type="PANTHER" id="PTHR46663">
    <property type="entry name" value="DIGUANYLATE CYCLASE DGCT-RELATED"/>
    <property type="match status" value="1"/>
</dbReference>
<dbReference type="Gene3D" id="3.30.70.270">
    <property type="match status" value="1"/>
</dbReference>
<sequence length="231" mass="25306">MVLFMRRVMQPLMSAAQHADRMTLGETPLELLPVVRNDEVGHLTAAFNRVLSKLLESRAELTHIAHHDTLTGLPNSQLLADRMRQALARAQRRHGKVAVLFLDLDGFKLINDGLGHEAGNDALREVAERLRGTIRGEDTLARIGGDEFVILLSDLNGDARKSAEVVAIKCQTVFQEPFLIRGRSCRLGTSIGIAEGDGGCVPENLLLAADQAMYRAKEAGRGQFFWADGGK</sequence>
<organism evidence="3">
    <name type="scientific">mine drainage metagenome</name>
    <dbReference type="NCBI Taxonomy" id="410659"/>
    <lineage>
        <taxon>unclassified sequences</taxon>
        <taxon>metagenomes</taxon>
        <taxon>ecological metagenomes</taxon>
    </lineage>
</organism>
<dbReference type="InterPro" id="IPR043128">
    <property type="entry name" value="Rev_trsase/Diguanyl_cyclase"/>
</dbReference>
<dbReference type="SMART" id="SM00304">
    <property type="entry name" value="HAMP"/>
    <property type="match status" value="1"/>
</dbReference>
<feature type="domain" description="HAMP" evidence="1">
    <location>
        <begin position="6"/>
        <end position="59"/>
    </location>
</feature>
<dbReference type="CDD" id="cd06225">
    <property type="entry name" value="HAMP"/>
    <property type="match status" value="1"/>
</dbReference>
<gene>
    <name evidence="3" type="ORF">CARN6_2294</name>
</gene>
<name>E6QNG4_9ZZZZ</name>
<dbReference type="Pfam" id="PF00672">
    <property type="entry name" value="HAMP"/>
    <property type="match status" value="1"/>
</dbReference>
<dbReference type="InterPro" id="IPR003660">
    <property type="entry name" value="HAMP_dom"/>
</dbReference>
<proteinExistence type="predicted"/>
<dbReference type="CDD" id="cd01949">
    <property type="entry name" value="GGDEF"/>
    <property type="match status" value="1"/>
</dbReference>
<evidence type="ECO:0000259" key="1">
    <source>
        <dbReference type="PROSITE" id="PS50885"/>
    </source>
</evidence>
<protein>
    <recommendedName>
        <fullName evidence="4">Diguanylate cyclase</fullName>
    </recommendedName>
</protein>
<feature type="domain" description="GGDEF" evidence="2">
    <location>
        <begin position="95"/>
        <end position="229"/>
    </location>
</feature>
<dbReference type="InterPro" id="IPR052163">
    <property type="entry name" value="DGC-Regulatory_Protein"/>
</dbReference>
<dbReference type="SMART" id="SM00267">
    <property type="entry name" value="GGDEF"/>
    <property type="match status" value="1"/>
</dbReference>
<dbReference type="InterPro" id="IPR029787">
    <property type="entry name" value="Nucleotide_cyclase"/>
</dbReference>
<reference evidence="3" key="1">
    <citation type="submission" date="2009-10" db="EMBL/GenBank/DDBJ databases">
        <title>Diversity of trophic interactions inside an arsenic-rich microbial ecosystem.</title>
        <authorList>
            <person name="Bertin P.N."/>
            <person name="Heinrich-Salmeron A."/>
            <person name="Pelletier E."/>
            <person name="Goulhen-Chollet F."/>
            <person name="Arsene-Ploetze F."/>
            <person name="Gallien S."/>
            <person name="Calteau A."/>
            <person name="Vallenet D."/>
            <person name="Casiot C."/>
            <person name="Chane-Woon-Ming B."/>
            <person name="Giloteaux L."/>
            <person name="Barakat M."/>
            <person name="Bonnefoy V."/>
            <person name="Bruneel O."/>
            <person name="Chandler M."/>
            <person name="Cleiss J."/>
            <person name="Duran R."/>
            <person name="Elbaz-Poulichet F."/>
            <person name="Fonknechten N."/>
            <person name="Lauga B."/>
            <person name="Mornico D."/>
            <person name="Ortet P."/>
            <person name="Schaeffer C."/>
            <person name="Siguier P."/>
            <person name="Alexander Thil Smith A."/>
            <person name="Van Dorsselaer A."/>
            <person name="Weissenbach J."/>
            <person name="Medigue C."/>
            <person name="Le Paslier D."/>
        </authorList>
    </citation>
    <scope>NUCLEOTIDE SEQUENCE</scope>
</reference>
<dbReference type="SUPFAM" id="SSF158472">
    <property type="entry name" value="HAMP domain-like"/>
    <property type="match status" value="1"/>
</dbReference>
<comment type="caution">
    <text evidence="3">The sequence shown here is derived from an EMBL/GenBank/DDBJ whole genome shotgun (WGS) entry which is preliminary data.</text>
</comment>
<dbReference type="Pfam" id="PF00990">
    <property type="entry name" value="GGDEF"/>
    <property type="match status" value="1"/>
</dbReference>
<dbReference type="SUPFAM" id="SSF55073">
    <property type="entry name" value="Nucleotide cyclase"/>
    <property type="match status" value="1"/>
</dbReference>
<dbReference type="PROSITE" id="PS50885">
    <property type="entry name" value="HAMP"/>
    <property type="match status" value="1"/>
</dbReference>
<dbReference type="GO" id="GO:0007165">
    <property type="term" value="P:signal transduction"/>
    <property type="evidence" value="ECO:0007669"/>
    <property type="project" value="InterPro"/>
</dbReference>
<dbReference type="PROSITE" id="PS50887">
    <property type="entry name" value="GGDEF"/>
    <property type="match status" value="1"/>
</dbReference>
<dbReference type="AlphaFoldDB" id="E6QNG4"/>
<evidence type="ECO:0008006" key="4">
    <source>
        <dbReference type="Google" id="ProtNLM"/>
    </source>
</evidence>
<dbReference type="EMBL" id="CABQ01000271">
    <property type="protein sequence ID" value="CBI08785.1"/>
    <property type="molecule type" value="Genomic_DNA"/>
</dbReference>